<organism evidence="1 2">
    <name type="scientific">Gigaspora rosea</name>
    <dbReference type="NCBI Taxonomy" id="44941"/>
    <lineage>
        <taxon>Eukaryota</taxon>
        <taxon>Fungi</taxon>
        <taxon>Fungi incertae sedis</taxon>
        <taxon>Mucoromycota</taxon>
        <taxon>Glomeromycotina</taxon>
        <taxon>Glomeromycetes</taxon>
        <taxon>Diversisporales</taxon>
        <taxon>Gigasporaceae</taxon>
        <taxon>Gigaspora</taxon>
    </lineage>
</organism>
<protein>
    <submittedName>
        <fullName evidence="1">Uncharacterized protein</fullName>
    </submittedName>
</protein>
<dbReference type="STRING" id="44941.A0A397W6L1"/>
<dbReference type="PANTHER" id="PTHR47718">
    <property type="entry name" value="OS01G0519700 PROTEIN"/>
    <property type="match status" value="1"/>
</dbReference>
<accession>A0A397W6L1</accession>
<evidence type="ECO:0000313" key="2">
    <source>
        <dbReference type="Proteomes" id="UP000266673"/>
    </source>
</evidence>
<proteinExistence type="predicted"/>
<sequence>MNLLIKLNVMCYAHNIGFTIRLKKSEYLKESKNKSNSLEKSFRKRTLLCSQPGFAKSKESGIDVLTICAILKEEFGDYITWMHDDIYNFIYHLEELGSEKREIDAEEFVKILDQFKYDNAESFFIFNDIVVYNNTYKTNHFKIPFGIFTGVNNYRYINQHAPVVILTDNNHDIANAYSKVLQLLEKWAACFNCDTFMADMMTTQHGKPMNNIMKGYLDANTSLTTFITAFQSALNTQSKKTAASILITYAFKKIQEQLMQLFIYKYEDISRIFSQFQDSNTLVQCFVETNFSSNEINLDMQYQYCCETLPNPLPLKVSEYLNDIAIKKKVEGIIIPYRIEKGYLLYIDFAMLPNQIRGALKANSSLLQINYFESFQPENYGSKDLAVILETLTEILIAKDFNNISLDAAKKVMIDSIKFGLYVHNNDNTEK</sequence>
<dbReference type="OrthoDB" id="128308at2759"/>
<keyword evidence="2" id="KW-1185">Reference proteome</keyword>
<name>A0A397W6L1_9GLOM</name>
<reference evidence="1 2" key="1">
    <citation type="submission" date="2018-06" db="EMBL/GenBank/DDBJ databases">
        <title>Comparative genomics reveals the genomic features of Rhizophagus irregularis, R. cerebriforme, R. diaphanum and Gigaspora rosea, and their symbiotic lifestyle signature.</title>
        <authorList>
            <person name="Morin E."/>
            <person name="San Clemente H."/>
            <person name="Chen E.C.H."/>
            <person name="De La Providencia I."/>
            <person name="Hainaut M."/>
            <person name="Kuo A."/>
            <person name="Kohler A."/>
            <person name="Murat C."/>
            <person name="Tang N."/>
            <person name="Roy S."/>
            <person name="Loubradou J."/>
            <person name="Henrissat B."/>
            <person name="Grigoriev I.V."/>
            <person name="Corradi N."/>
            <person name="Roux C."/>
            <person name="Martin F.M."/>
        </authorList>
    </citation>
    <scope>NUCLEOTIDE SEQUENCE [LARGE SCALE GENOMIC DNA]</scope>
    <source>
        <strain evidence="1 2">DAOM 194757</strain>
    </source>
</reference>
<comment type="caution">
    <text evidence="1">The sequence shown here is derived from an EMBL/GenBank/DDBJ whole genome shotgun (WGS) entry which is preliminary data.</text>
</comment>
<gene>
    <name evidence="1" type="ORF">C2G38_2152825</name>
</gene>
<dbReference type="AlphaFoldDB" id="A0A397W6L1"/>
<dbReference type="Proteomes" id="UP000266673">
    <property type="component" value="Unassembled WGS sequence"/>
</dbReference>
<dbReference type="EMBL" id="QKWP01000014">
    <property type="protein sequence ID" value="RIB30355.1"/>
    <property type="molecule type" value="Genomic_DNA"/>
</dbReference>
<dbReference type="PANTHER" id="PTHR47718:SF7">
    <property type="entry name" value="PROTEIN FAR1-RELATED SEQUENCE"/>
    <property type="match status" value="1"/>
</dbReference>
<evidence type="ECO:0000313" key="1">
    <source>
        <dbReference type="EMBL" id="RIB30355.1"/>
    </source>
</evidence>